<dbReference type="Proteomes" id="UP000050396">
    <property type="component" value="Unassembled WGS sequence"/>
</dbReference>
<dbReference type="EMBL" id="LJQZ01000252">
    <property type="protein sequence ID" value="KPY11231.1"/>
    <property type="molecule type" value="Genomic_DNA"/>
</dbReference>
<reference evidence="1 2" key="1">
    <citation type="submission" date="2015-09" db="EMBL/GenBank/DDBJ databases">
        <title>Genome announcement of multiple Pseudomonas syringae strains.</title>
        <authorList>
            <person name="Thakur S."/>
            <person name="Wang P.W."/>
            <person name="Gong Y."/>
            <person name="Weir B.S."/>
            <person name="Guttman D.S."/>
        </authorList>
    </citation>
    <scope>NUCLEOTIDE SEQUENCE [LARGE SCALE GENOMIC DNA]</scope>
    <source>
        <strain evidence="1 2">ICMP2740</strain>
    </source>
</reference>
<sequence length="133" mass="14865">MPQWTVFQQGTLFIVTGPVPHLHVVMNDPVHCGEINEMSVLVVNFSSVQQGAFHDPACVLHPGCHPFINRKSWVVYRGATVLKVPRLETQIIAGDVRPDTPVSRIVYDQVRAGFDLSDLVAPKISRYLRKHGI</sequence>
<dbReference type="AlphaFoldDB" id="A0ABD4BA38"/>
<organism evidence="1 2">
    <name type="scientific">Pseudomonas savastanoi pv. phaseolicola</name>
    <name type="common">Pseudomonas syringae pv. phaseolicola</name>
    <dbReference type="NCBI Taxonomy" id="319"/>
    <lineage>
        <taxon>Bacteria</taxon>
        <taxon>Pseudomonadati</taxon>
        <taxon>Pseudomonadota</taxon>
        <taxon>Gammaproteobacteria</taxon>
        <taxon>Pseudomonadales</taxon>
        <taxon>Pseudomonadaceae</taxon>
        <taxon>Pseudomonas</taxon>
    </lineage>
</organism>
<comment type="caution">
    <text evidence="1">The sequence shown here is derived from an EMBL/GenBank/DDBJ whole genome shotgun (WGS) entry which is preliminary data.</text>
</comment>
<evidence type="ECO:0000313" key="2">
    <source>
        <dbReference type="Proteomes" id="UP000050396"/>
    </source>
</evidence>
<evidence type="ECO:0000313" key="1">
    <source>
        <dbReference type="EMBL" id="KPY11231.1"/>
    </source>
</evidence>
<gene>
    <name evidence="1" type="ORF">ALO55_102874</name>
</gene>
<name>A0ABD4BA38_PSESH</name>
<proteinExistence type="predicted"/>
<protein>
    <submittedName>
        <fullName evidence="1">Uncharacterized protein</fullName>
    </submittedName>
</protein>
<accession>A0ABD4BA38</accession>